<reference evidence="7 8" key="1">
    <citation type="journal article" date="2020" name="Biotechnol. Biofuels">
        <title>New insights from the biogas microbiome by comprehensive genome-resolved metagenomics of nearly 1600 species originating from multiple anaerobic digesters.</title>
        <authorList>
            <person name="Campanaro S."/>
            <person name="Treu L."/>
            <person name="Rodriguez-R L.M."/>
            <person name="Kovalovszki A."/>
            <person name="Ziels R.M."/>
            <person name="Maus I."/>
            <person name="Zhu X."/>
            <person name="Kougias P.G."/>
            <person name="Basile A."/>
            <person name="Luo G."/>
            <person name="Schluter A."/>
            <person name="Konstantinidis K.T."/>
            <person name="Angelidaki I."/>
        </authorList>
    </citation>
    <scope>NUCLEOTIDE SEQUENCE [LARGE SCALE GENOMIC DNA]</scope>
    <source>
        <strain evidence="7">AS06rmzACSIP_256</strain>
    </source>
</reference>
<dbReference type="PANTHER" id="PTHR44757:SF2">
    <property type="entry name" value="BIOFILM ARCHITECTURE MAINTENANCE PROTEIN MBAA"/>
    <property type="match status" value="1"/>
</dbReference>
<dbReference type="NCBIfam" id="TIGR00254">
    <property type="entry name" value="GGDEF"/>
    <property type="match status" value="1"/>
</dbReference>
<protein>
    <submittedName>
        <fullName evidence="7">EAL domain-containing protein</fullName>
    </submittedName>
</protein>
<dbReference type="AlphaFoldDB" id="A0A7X7LWB3"/>
<dbReference type="InterPro" id="IPR000700">
    <property type="entry name" value="PAS-assoc_C"/>
</dbReference>
<feature type="transmembrane region" description="Helical" evidence="2">
    <location>
        <begin position="192"/>
        <end position="211"/>
    </location>
</feature>
<gene>
    <name evidence="7" type="ORF">GX576_06745</name>
</gene>
<accession>A0A7X7LWB3</accession>
<keyword evidence="2" id="KW-0812">Transmembrane</keyword>
<dbReference type="Pfam" id="PF00563">
    <property type="entry name" value="EAL"/>
    <property type="match status" value="1"/>
</dbReference>
<dbReference type="PANTHER" id="PTHR44757">
    <property type="entry name" value="DIGUANYLATE CYCLASE DGCP"/>
    <property type="match status" value="1"/>
</dbReference>
<evidence type="ECO:0000259" key="3">
    <source>
        <dbReference type="PROSITE" id="PS50112"/>
    </source>
</evidence>
<dbReference type="SUPFAM" id="SSF55785">
    <property type="entry name" value="PYP-like sensor domain (PAS domain)"/>
    <property type="match status" value="1"/>
</dbReference>
<dbReference type="InterPro" id="IPR052155">
    <property type="entry name" value="Biofilm_reg_signaling"/>
</dbReference>
<feature type="domain" description="GGDEF" evidence="6">
    <location>
        <begin position="398"/>
        <end position="532"/>
    </location>
</feature>
<dbReference type="SUPFAM" id="SSF141868">
    <property type="entry name" value="EAL domain-like"/>
    <property type="match status" value="1"/>
</dbReference>
<evidence type="ECO:0000259" key="6">
    <source>
        <dbReference type="PROSITE" id="PS50887"/>
    </source>
</evidence>
<dbReference type="CDD" id="cd00130">
    <property type="entry name" value="PAS"/>
    <property type="match status" value="1"/>
</dbReference>
<dbReference type="SUPFAM" id="SSF55073">
    <property type="entry name" value="Nucleotide cyclase"/>
    <property type="match status" value="1"/>
</dbReference>
<evidence type="ECO:0000256" key="1">
    <source>
        <dbReference type="SAM" id="MobiDB-lite"/>
    </source>
</evidence>
<dbReference type="Pfam" id="PF13426">
    <property type="entry name" value="PAS_9"/>
    <property type="match status" value="1"/>
</dbReference>
<dbReference type="PROSITE" id="PS50883">
    <property type="entry name" value="EAL"/>
    <property type="match status" value="1"/>
</dbReference>
<name>A0A7X7LWB3_9RHOO</name>
<sequence length="798" mass="87807">MKLNEKRATRAGKDEGARHDAASPELHGNRLVGVAILLFGLVVLMSMAWSSQRWSAALRDTARVEEHLARLRLFIVRTQAFSDRLAQVDPPMPPGQLSSSFEAVLESARAIEGADGVEVVPVARWRSAALAEGTLQYRRVLDQLLRRVRAWAGGEVRVVELNLLLGLAHDSAGRVERQMVAEIDAARREQRLLDLFNLLTLLALMAAAFVLSRRVELRRRAAVEGLLASQQRLRLHGIALDGTRDGVLVTAPDVRVVAVNRAFSVITGYAEDEVLGRIPRMFRPGRQDAASLHAMWETVARQGYWQGELWTLRKDGEVLPLSMSISAVTEDRDAGGEAGTRGELRFYVGVFTDLSPLRRSEERASRLALYDPLTELPNRQRVGEWLGEAIAAADADGGQVTVLFIDLDRFGHINDALGHERGDELIAAAARRLRACVGEGVMLARHGSDEFVAVATGRDAEREAEALAARVLDALHEAFELRPGQRLHLTASIGVSVHPGDGVIAAELIQRAEAAMYDAKRAGRNLVRFYRQSLTERAGARLALESRLRRALAADGFSMHYQPIVDMRSGRVVGAEALVRLKDADGPAAPSEFIPILEDSDLIVELGDWVRREVCRQGRRWLDEGRSFDLLAVNMSPEEIRRGGLVERLTGVLAETGFPPGRLELEITESSLIAHAEETLAMFRAISALGVGLSIDDFGTGYSSLSYLKRFPVNKLKIDASFVHDLPHDPNDVQLTATIIELGRSLGLKVLAEGVEKPVQRHFLAAQGCDYYQGHLCSPPLPGEEFARRFLPPAEGER</sequence>
<dbReference type="InterPro" id="IPR029787">
    <property type="entry name" value="Nucleotide_cyclase"/>
</dbReference>
<organism evidence="7 8">
    <name type="scientific">Thauera phenolivorans</name>
    <dbReference type="NCBI Taxonomy" id="1792543"/>
    <lineage>
        <taxon>Bacteria</taxon>
        <taxon>Pseudomonadati</taxon>
        <taxon>Pseudomonadota</taxon>
        <taxon>Betaproteobacteria</taxon>
        <taxon>Rhodocyclales</taxon>
        <taxon>Zoogloeaceae</taxon>
        <taxon>Thauera</taxon>
    </lineage>
</organism>
<keyword evidence="2" id="KW-0472">Membrane</keyword>
<dbReference type="SMART" id="SM00267">
    <property type="entry name" value="GGDEF"/>
    <property type="match status" value="1"/>
</dbReference>
<evidence type="ECO:0000259" key="4">
    <source>
        <dbReference type="PROSITE" id="PS50113"/>
    </source>
</evidence>
<dbReference type="InterPro" id="IPR000014">
    <property type="entry name" value="PAS"/>
</dbReference>
<evidence type="ECO:0000313" key="7">
    <source>
        <dbReference type="EMBL" id="NLF54081.1"/>
    </source>
</evidence>
<keyword evidence="2" id="KW-1133">Transmembrane helix</keyword>
<evidence type="ECO:0000259" key="5">
    <source>
        <dbReference type="PROSITE" id="PS50883"/>
    </source>
</evidence>
<feature type="transmembrane region" description="Helical" evidence="2">
    <location>
        <begin position="31"/>
        <end position="49"/>
    </location>
</feature>
<dbReference type="InterPro" id="IPR043128">
    <property type="entry name" value="Rev_trsase/Diguanyl_cyclase"/>
</dbReference>
<dbReference type="Pfam" id="PF00990">
    <property type="entry name" value="GGDEF"/>
    <property type="match status" value="1"/>
</dbReference>
<dbReference type="Gene3D" id="3.30.450.20">
    <property type="entry name" value="PAS domain"/>
    <property type="match status" value="1"/>
</dbReference>
<dbReference type="PROSITE" id="PS50113">
    <property type="entry name" value="PAC"/>
    <property type="match status" value="1"/>
</dbReference>
<dbReference type="SMART" id="SM00052">
    <property type="entry name" value="EAL"/>
    <property type="match status" value="1"/>
</dbReference>
<dbReference type="InterPro" id="IPR001633">
    <property type="entry name" value="EAL_dom"/>
</dbReference>
<dbReference type="InterPro" id="IPR035965">
    <property type="entry name" value="PAS-like_dom_sf"/>
</dbReference>
<dbReference type="EMBL" id="JAAYYV010000179">
    <property type="protein sequence ID" value="NLF54081.1"/>
    <property type="molecule type" value="Genomic_DNA"/>
</dbReference>
<dbReference type="PROSITE" id="PS50887">
    <property type="entry name" value="GGDEF"/>
    <property type="match status" value="1"/>
</dbReference>
<dbReference type="CDD" id="cd01949">
    <property type="entry name" value="GGDEF"/>
    <property type="match status" value="1"/>
</dbReference>
<dbReference type="Gene3D" id="3.20.20.450">
    <property type="entry name" value="EAL domain"/>
    <property type="match status" value="1"/>
</dbReference>
<dbReference type="InterPro" id="IPR000160">
    <property type="entry name" value="GGDEF_dom"/>
</dbReference>
<feature type="region of interest" description="Disordered" evidence="1">
    <location>
        <begin position="1"/>
        <end position="22"/>
    </location>
</feature>
<dbReference type="InterPro" id="IPR035919">
    <property type="entry name" value="EAL_sf"/>
</dbReference>
<feature type="domain" description="PAS" evidence="3">
    <location>
        <begin position="239"/>
        <end position="277"/>
    </location>
</feature>
<feature type="domain" description="PAC" evidence="4">
    <location>
        <begin position="305"/>
        <end position="366"/>
    </location>
</feature>
<comment type="caution">
    <text evidence="7">The sequence shown here is derived from an EMBL/GenBank/DDBJ whole genome shotgun (WGS) entry which is preliminary data.</text>
</comment>
<dbReference type="CDD" id="cd01948">
    <property type="entry name" value="EAL"/>
    <property type="match status" value="1"/>
</dbReference>
<evidence type="ECO:0000256" key="2">
    <source>
        <dbReference type="SAM" id="Phobius"/>
    </source>
</evidence>
<dbReference type="NCBIfam" id="TIGR00229">
    <property type="entry name" value="sensory_box"/>
    <property type="match status" value="1"/>
</dbReference>
<dbReference type="Gene3D" id="3.30.70.270">
    <property type="match status" value="1"/>
</dbReference>
<dbReference type="Proteomes" id="UP000536534">
    <property type="component" value="Unassembled WGS sequence"/>
</dbReference>
<dbReference type="PROSITE" id="PS50112">
    <property type="entry name" value="PAS"/>
    <property type="match status" value="1"/>
</dbReference>
<proteinExistence type="predicted"/>
<feature type="domain" description="EAL" evidence="5">
    <location>
        <begin position="541"/>
        <end position="794"/>
    </location>
</feature>
<evidence type="ECO:0000313" key="8">
    <source>
        <dbReference type="Proteomes" id="UP000536534"/>
    </source>
</evidence>